<proteinExistence type="predicted"/>
<evidence type="ECO:0000313" key="5">
    <source>
        <dbReference type="EMBL" id="MEE1876788.1"/>
    </source>
</evidence>
<evidence type="ECO:0000259" key="4">
    <source>
        <dbReference type="Pfam" id="PF05193"/>
    </source>
</evidence>
<feature type="domain" description="Peptidase M16 N-terminal" evidence="3">
    <location>
        <begin position="517"/>
        <end position="640"/>
    </location>
</feature>
<dbReference type="InterPro" id="IPR011765">
    <property type="entry name" value="Pept_M16_N"/>
</dbReference>
<dbReference type="Gene3D" id="3.30.830.10">
    <property type="entry name" value="Metalloenzyme, LuxS/M16 peptidase-like"/>
    <property type="match status" value="4"/>
</dbReference>
<feature type="signal peptide" evidence="2">
    <location>
        <begin position="1"/>
        <end position="23"/>
    </location>
</feature>
<keyword evidence="2" id="KW-0732">Signal</keyword>
<keyword evidence="6" id="KW-1185">Reference proteome</keyword>
<dbReference type="EMBL" id="JAZDQV010000003">
    <property type="protein sequence ID" value="MEE1876788.1"/>
    <property type="molecule type" value="Genomic_DNA"/>
</dbReference>
<dbReference type="InterPro" id="IPR050361">
    <property type="entry name" value="MPP/UQCRC_Complex"/>
</dbReference>
<feature type="domain" description="Peptidase M16 C-terminal" evidence="4">
    <location>
        <begin position="667"/>
        <end position="840"/>
    </location>
</feature>
<evidence type="ECO:0000313" key="6">
    <source>
        <dbReference type="Proteomes" id="UP001343492"/>
    </source>
</evidence>
<protein>
    <submittedName>
        <fullName evidence="5">Pitrilysin family protein</fullName>
    </submittedName>
</protein>
<evidence type="ECO:0000256" key="2">
    <source>
        <dbReference type="SAM" id="SignalP"/>
    </source>
</evidence>
<dbReference type="PANTHER" id="PTHR11851">
    <property type="entry name" value="METALLOPROTEASE"/>
    <property type="match status" value="1"/>
</dbReference>
<feature type="domain" description="Peptidase M16 N-terminal" evidence="3">
    <location>
        <begin position="53"/>
        <end position="168"/>
    </location>
</feature>
<dbReference type="Proteomes" id="UP001343492">
    <property type="component" value="Unassembled WGS sequence"/>
</dbReference>
<comment type="caution">
    <text evidence="5">The sequence shown here is derived from an EMBL/GenBank/DDBJ whole genome shotgun (WGS) entry which is preliminary data.</text>
</comment>
<gene>
    <name evidence="5" type="ORF">VRS74_03710</name>
</gene>
<dbReference type="PANTHER" id="PTHR11851:SF224">
    <property type="entry name" value="PROCESSING PROTEASE"/>
    <property type="match status" value="1"/>
</dbReference>
<name>A0ABU7GD63_9SPHN</name>
<evidence type="ECO:0000259" key="3">
    <source>
        <dbReference type="Pfam" id="PF00675"/>
    </source>
</evidence>
<dbReference type="Pfam" id="PF05193">
    <property type="entry name" value="Peptidase_M16_C"/>
    <property type="match status" value="2"/>
</dbReference>
<organism evidence="5 6">
    <name type="scientific">Altererythrobacter litoralis</name>
    <dbReference type="NCBI Taxonomy" id="3113904"/>
    <lineage>
        <taxon>Bacteria</taxon>
        <taxon>Pseudomonadati</taxon>
        <taxon>Pseudomonadota</taxon>
        <taxon>Alphaproteobacteria</taxon>
        <taxon>Sphingomonadales</taxon>
        <taxon>Erythrobacteraceae</taxon>
        <taxon>Altererythrobacter</taxon>
    </lineage>
</organism>
<feature type="region of interest" description="Disordered" evidence="1">
    <location>
        <begin position="448"/>
        <end position="497"/>
    </location>
</feature>
<feature type="domain" description="Peptidase M16 C-terminal" evidence="4">
    <location>
        <begin position="207"/>
        <end position="385"/>
    </location>
</feature>
<dbReference type="InterPro" id="IPR011249">
    <property type="entry name" value="Metalloenz_LuxS/M16"/>
</dbReference>
<dbReference type="SUPFAM" id="SSF63411">
    <property type="entry name" value="LuxS/MPP-like metallohydrolase"/>
    <property type="match status" value="4"/>
</dbReference>
<accession>A0ABU7GD63</accession>
<dbReference type="Pfam" id="PF00675">
    <property type="entry name" value="Peptidase_M16"/>
    <property type="match status" value="2"/>
</dbReference>
<evidence type="ECO:0000256" key="1">
    <source>
        <dbReference type="SAM" id="MobiDB-lite"/>
    </source>
</evidence>
<sequence>MIVKGLLSGVAMAAIALAGPALADDHGEGAATTLSAPKIEYTRWVLGNGLQVIAIPDNSTANVTTSLWYEVGAKHDPEGRSGFSHLFEHILSRQTVNMPYNMINKLTEDVGGVRNASNWVDRTNYYETVPAKYLETMLWTHRERMAFPVVDSLVFERERSVVKEELRQRVLAPPYGRLQRFVTAENAFDVLPMRRPGIGSIEDLDSATLDDARAFHQAYYGPDTATLIVAGNFELENLRALVDRYFADIPRRANPVSLEIEGEEPVRTVPRTVNATAPNVPLPVVGSLWKAPAVTHPDAAAIEVLGAILSRGDNSRMHEALVRSGMAVNASHGEQMSEDGGFISSSVVLSPTASLTDAQAALDRVIDRVRSEPVSEAELREAKNEIFASALSSRQTAQGRAFELGEALVSTGDPDAADKRLAAIAAVTVADVQRVAQTWLRPEGKVTITYTSGKDDPSTYANPAPMPTFSSVPPPSGEPLAVRPEGERDAPPPPTAAPKVERAQFVESTLANGIPLVSAQTSNVPIATITLVFPGGSATDPAGKAGLADMAATVADKGTATRSATEIAATLESLGARLGFSSSEDGSFVSLTAPTANLKQAGAVLVDILQNASFPDEEFERERKRVLDGLSATLKNPGALADLVAARVMYADAPYGRVANPASIPAITRDDLVAHREAYWHPGTARIVVSGGLSAEDAKSLADSLFGSWTSSRPLPVAIADPAGAAPAPRTVVIDMPDAGQAAVVAGVRALSRNNPDFYKMWLANTVLGSGSNGRLFEEVRTKRALSYGAYSALGTRADDATLTAQAQTKNETADEVAAVFFEQFARLGAESLDEDTLQKRRLFLGGALARSLETSNGFNGQVASLLLRGLAPQEAFGVAERLAQVSPADVAQMAQAYLAPDNASLVIVGDAQYFIDDLKALRGDVEVVPFDQLDLASVDLHKAASDGE</sequence>
<dbReference type="InterPro" id="IPR007863">
    <property type="entry name" value="Peptidase_M16_C"/>
</dbReference>
<reference evidence="5 6" key="1">
    <citation type="submission" date="2024-01" db="EMBL/GenBank/DDBJ databases">
        <title>The genome sequence of Erythrobacteraceae sp. strain 1XM1-14.</title>
        <authorList>
            <person name="Liu Y."/>
        </authorList>
    </citation>
    <scope>NUCLEOTIDE SEQUENCE [LARGE SCALE GENOMIC DNA]</scope>
    <source>
        <strain evidence="5 6">1XM1-14</strain>
    </source>
</reference>
<feature type="chain" id="PRO_5046119636" evidence="2">
    <location>
        <begin position="24"/>
        <end position="949"/>
    </location>
</feature>
<dbReference type="RefSeq" id="WP_354143898.1">
    <property type="nucleotide sequence ID" value="NZ_JAZDQV010000003.1"/>
</dbReference>